<feature type="transmembrane region" description="Helical" evidence="7">
    <location>
        <begin position="138"/>
        <end position="158"/>
    </location>
</feature>
<keyword evidence="9" id="KW-1185">Reference proteome</keyword>
<dbReference type="PANTHER" id="PTHR14255:SF3">
    <property type="entry name" value="SULFITE EXPORTER TAUE_SAFE FAMILY PROTEIN 5-RELATED"/>
    <property type="match status" value="1"/>
</dbReference>
<feature type="transmembrane region" description="Helical" evidence="7">
    <location>
        <begin position="374"/>
        <end position="397"/>
    </location>
</feature>
<keyword evidence="5 7" id="KW-0472">Membrane</keyword>
<dbReference type="GO" id="GO:0016020">
    <property type="term" value="C:membrane"/>
    <property type="evidence" value="ECO:0007669"/>
    <property type="project" value="UniProtKB-SubCell"/>
</dbReference>
<comment type="caution">
    <text evidence="8">The sequence shown here is derived from an EMBL/GenBank/DDBJ whole genome shotgun (WGS) entry which is preliminary data.</text>
</comment>
<comment type="subcellular location">
    <subcellularLocation>
        <location evidence="1">Membrane</location>
        <topology evidence="1">Multi-pass membrane protein</topology>
    </subcellularLocation>
</comment>
<evidence type="ECO:0000256" key="6">
    <source>
        <dbReference type="SAM" id="MobiDB-lite"/>
    </source>
</evidence>
<feature type="transmembrane region" description="Helical" evidence="7">
    <location>
        <begin position="265"/>
        <end position="287"/>
    </location>
</feature>
<comment type="similarity">
    <text evidence="2">Belongs to the 4-toluene sulfonate uptake permease (TSUP) (TC 2.A.102) family.</text>
</comment>
<sequence>MSTGFPRILPVLAAVLAVHVLVGSVGYAFQSQRSLEGRGPFLTGLLGAPAEAEAKFQDNLWANVPSLILCIVVASVSPATGVGGGSFFVAVFATIMRWSVPPAVALSQATMAASALAGAIANSLMPHPDDSSRPVVDYSLGLVLSPGMLMGSSIGVILNAVMPSWLVSFTLTIVLGYVAYNASFKAASLVKEEQQEGKDEGSSGQDESAEPGGHGNGPEEPLLSKQKVSSFWSNYKGLIGMIAFWAVYMALEVHKREDKRCTKQYGIVTAVQVAVGIVVLVLSTIWISREQQPSSDHQGTGQGAWTLSSYAKIAVVTLFGGLLAGLLGMGGGFIIAPLMLHLGIHPSVATSTSNTVLFFSTSFAALAYERMDLLNYQFAAIFAGTCLISGAAGAAGISKLVEKLGRPSILVVLMAGIATLATVLTGISKGGKGVQDLINGHNIGFKPFCQ</sequence>
<feature type="transmembrane region" description="Helical" evidence="7">
    <location>
        <begin position="313"/>
        <end position="336"/>
    </location>
</feature>
<evidence type="ECO:0000256" key="5">
    <source>
        <dbReference type="ARBA" id="ARBA00023136"/>
    </source>
</evidence>
<dbReference type="InterPro" id="IPR002781">
    <property type="entry name" value="TM_pro_TauE-like"/>
</dbReference>
<dbReference type="AlphaFoldDB" id="A0AAW1QYH9"/>
<evidence type="ECO:0000256" key="1">
    <source>
        <dbReference type="ARBA" id="ARBA00004141"/>
    </source>
</evidence>
<keyword evidence="4 7" id="KW-1133">Transmembrane helix</keyword>
<feature type="transmembrane region" description="Helical" evidence="7">
    <location>
        <begin position="348"/>
        <end position="368"/>
    </location>
</feature>
<organism evidence="8 9">
    <name type="scientific">Apatococcus lobatus</name>
    <dbReference type="NCBI Taxonomy" id="904363"/>
    <lineage>
        <taxon>Eukaryota</taxon>
        <taxon>Viridiplantae</taxon>
        <taxon>Chlorophyta</taxon>
        <taxon>core chlorophytes</taxon>
        <taxon>Trebouxiophyceae</taxon>
        <taxon>Chlorellales</taxon>
        <taxon>Chlorellaceae</taxon>
        <taxon>Apatococcus</taxon>
    </lineage>
</organism>
<feature type="region of interest" description="Disordered" evidence="6">
    <location>
        <begin position="193"/>
        <end position="222"/>
    </location>
</feature>
<feature type="transmembrane region" description="Helical" evidence="7">
    <location>
        <begin position="165"/>
        <end position="183"/>
    </location>
</feature>
<dbReference type="EMBL" id="JALJOS010000020">
    <property type="protein sequence ID" value="KAK9826527.1"/>
    <property type="molecule type" value="Genomic_DNA"/>
</dbReference>
<evidence type="ECO:0000256" key="3">
    <source>
        <dbReference type="ARBA" id="ARBA00022692"/>
    </source>
</evidence>
<name>A0AAW1QYH9_9CHLO</name>
<feature type="transmembrane region" description="Helical" evidence="7">
    <location>
        <begin position="235"/>
        <end position="253"/>
    </location>
</feature>
<proteinExistence type="inferred from homology"/>
<dbReference type="Pfam" id="PF01925">
    <property type="entry name" value="TauE"/>
    <property type="match status" value="1"/>
</dbReference>
<dbReference type="Proteomes" id="UP001438707">
    <property type="component" value="Unassembled WGS sequence"/>
</dbReference>
<dbReference type="GO" id="GO:0016567">
    <property type="term" value="P:protein ubiquitination"/>
    <property type="evidence" value="ECO:0007669"/>
    <property type="project" value="TreeGrafter"/>
</dbReference>
<feature type="transmembrane region" description="Helical" evidence="7">
    <location>
        <begin position="66"/>
        <end position="92"/>
    </location>
</feature>
<evidence type="ECO:0000256" key="4">
    <source>
        <dbReference type="ARBA" id="ARBA00022989"/>
    </source>
</evidence>
<reference evidence="8 9" key="1">
    <citation type="journal article" date="2024" name="Nat. Commun.">
        <title>Phylogenomics reveals the evolutionary origins of lichenization in chlorophyte algae.</title>
        <authorList>
            <person name="Puginier C."/>
            <person name="Libourel C."/>
            <person name="Otte J."/>
            <person name="Skaloud P."/>
            <person name="Haon M."/>
            <person name="Grisel S."/>
            <person name="Petersen M."/>
            <person name="Berrin J.G."/>
            <person name="Delaux P.M."/>
            <person name="Dal Grande F."/>
            <person name="Keller J."/>
        </authorList>
    </citation>
    <scope>NUCLEOTIDE SEQUENCE [LARGE SCALE GENOMIC DNA]</scope>
    <source>
        <strain evidence="8 9">SAG 2145</strain>
    </source>
</reference>
<protein>
    <submittedName>
        <fullName evidence="8">Uncharacterized protein</fullName>
    </submittedName>
</protein>
<evidence type="ECO:0000313" key="9">
    <source>
        <dbReference type="Proteomes" id="UP001438707"/>
    </source>
</evidence>
<dbReference type="PANTHER" id="PTHR14255">
    <property type="entry name" value="CEREBLON"/>
    <property type="match status" value="1"/>
</dbReference>
<gene>
    <name evidence="8" type="ORF">WJX74_000306</name>
</gene>
<evidence type="ECO:0000256" key="2">
    <source>
        <dbReference type="ARBA" id="ARBA00009142"/>
    </source>
</evidence>
<accession>A0AAW1QYH9</accession>
<dbReference type="GO" id="GO:0031464">
    <property type="term" value="C:Cul4A-RING E3 ubiquitin ligase complex"/>
    <property type="evidence" value="ECO:0007669"/>
    <property type="project" value="TreeGrafter"/>
</dbReference>
<feature type="transmembrane region" description="Helical" evidence="7">
    <location>
        <begin position="409"/>
        <end position="427"/>
    </location>
</feature>
<keyword evidence="3 7" id="KW-0812">Transmembrane</keyword>
<evidence type="ECO:0000256" key="7">
    <source>
        <dbReference type="SAM" id="Phobius"/>
    </source>
</evidence>
<feature type="transmembrane region" description="Helical" evidence="7">
    <location>
        <begin position="104"/>
        <end position="126"/>
    </location>
</feature>
<evidence type="ECO:0000313" key="8">
    <source>
        <dbReference type="EMBL" id="KAK9826527.1"/>
    </source>
</evidence>